<dbReference type="SUPFAM" id="SSF50494">
    <property type="entry name" value="Trypsin-like serine proteases"/>
    <property type="match status" value="1"/>
</dbReference>
<reference evidence="2 3" key="1">
    <citation type="journal article" date="2018" name="Int. J. Syst. Evol. Microbiol.">
        <title>Whole-genome-based revisit of Photorhabdus phylogeny: proposal for the elevation of most Photorhabdus subspecies to the species level and description of one novel species Photorhabdus bodei sp. nov., and one novel subspecies Photorhabdus laumondii subsp. clarkei subsp. nov.</title>
        <authorList>
            <person name="Machado R.A.R."/>
            <person name="Wuthrich D."/>
            <person name="Kuhnert P."/>
            <person name="Arce C.C.M."/>
            <person name="Thonen L."/>
            <person name="Ruiz C."/>
            <person name="Zhang X."/>
            <person name="Robert C.A.M."/>
            <person name="Karimi J."/>
            <person name="Kamali S."/>
            <person name="Ma J."/>
            <person name="Bruggmann R."/>
            <person name="Erb M."/>
        </authorList>
    </citation>
    <scope>NUCLEOTIDE SEQUENCE [LARGE SCALE GENOMIC DNA]</scope>
    <source>
        <strain evidence="2 3">LJ24-63</strain>
    </source>
</reference>
<evidence type="ECO:0000313" key="2">
    <source>
        <dbReference type="EMBL" id="RAX14157.1"/>
    </source>
</evidence>
<dbReference type="AlphaFoldDB" id="A0A329XBG1"/>
<evidence type="ECO:0000313" key="3">
    <source>
        <dbReference type="Proteomes" id="UP000250919"/>
    </source>
</evidence>
<dbReference type="GeneID" id="88804775"/>
<proteinExistence type="predicted"/>
<dbReference type="EMBL" id="NSCM01000002">
    <property type="protein sequence ID" value="RAX14157.1"/>
    <property type="molecule type" value="Genomic_DNA"/>
</dbReference>
<dbReference type="InterPro" id="IPR018114">
    <property type="entry name" value="TRYPSIN_HIS"/>
</dbReference>
<dbReference type="Proteomes" id="UP000250919">
    <property type="component" value="Unassembled WGS sequence"/>
</dbReference>
<feature type="chain" id="PRO_5016376283" evidence="1">
    <location>
        <begin position="23"/>
        <end position="504"/>
    </location>
</feature>
<keyword evidence="1" id="KW-0732">Signal</keyword>
<dbReference type="GO" id="GO:0006508">
    <property type="term" value="P:proteolysis"/>
    <property type="evidence" value="ECO:0007669"/>
    <property type="project" value="InterPro"/>
</dbReference>
<name>A0A329XBG1_9GAMM</name>
<dbReference type="InterPro" id="IPR009003">
    <property type="entry name" value="Peptidase_S1_PA"/>
</dbReference>
<dbReference type="PROSITE" id="PS00134">
    <property type="entry name" value="TRYPSIN_HIS"/>
    <property type="match status" value="1"/>
</dbReference>
<comment type="caution">
    <text evidence="2">The sequence shown here is derived from an EMBL/GenBank/DDBJ whole genome shotgun (WGS) entry which is preliminary data.</text>
</comment>
<accession>A0A329XBG1</accession>
<dbReference type="GO" id="GO:0004252">
    <property type="term" value="F:serine-type endopeptidase activity"/>
    <property type="evidence" value="ECO:0007669"/>
    <property type="project" value="InterPro"/>
</dbReference>
<gene>
    <name evidence="2" type="ORF">CKY02_02445</name>
</gene>
<protein>
    <submittedName>
        <fullName evidence="2">Trypsin</fullName>
    </submittedName>
</protein>
<feature type="signal peptide" evidence="1">
    <location>
        <begin position="1"/>
        <end position="22"/>
    </location>
</feature>
<organism evidence="2 3">
    <name type="scientific">Photorhabdus bodei</name>
    <dbReference type="NCBI Taxonomy" id="2029681"/>
    <lineage>
        <taxon>Bacteria</taxon>
        <taxon>Pseudomonadati</taxon>
        <taxon>Pseudomonadota</taxon>
        <taxon>Gammaproteobacteria</taxon>
        <taxon>Enterobacterales</taxon>
        <taxon>Morganellaceae</taxon>
        <taxon>Photorhabdus</taxon>
    </lineage>
</organism>
<evidence type="ECO:0000256" key="1">
    <source>
        <dbReference type="SAM" id="SignalP"/>
    </source>
</evidence>
<dbReference type="RefSeq" id="WP_112894098.1">
    <property type="nucleotide sequence ID" value="NZ_CAWNYH010000002.1"/>
</dbReference>
<sequence>MRKIFLATLITGIVSTSYFAHALPENNSEHIANLQDNTSNEAPLLKSTDPDAERFKHVGKLSGRGLCTATLIAGSETPDANQQALILSAGHCFDSSLDTNEVIIDQPVGPGWTYTPNYFIDLINEHQSVDIDRVLYATMKGGDLAVFRLKATYGELANRGILPVTLQKDYEPSVNQPIELAHIPANGIAGDKRYLRYSACSITGKTPLVYEGIWAWSPVVSVDCAGVSGGTSGSPVILKDKPQIIGVLNTTVDQNYTGCGLNRPCELVKDKGFSREGDSYYIPVDKIARAFTPDGKLDLSKFDDGKGITINAGGPLITKSTVNNKPATWNLHLEERGFNNIRYKGGLASNTDCSDPKGYSKPIPVTTQPLDKLTVPSKEGVYAMCVIGQHSANKRWQSTSNASIKLREIDNTLPGIRPDSTLLFETDDSWVIDLRFRPWEVVDIRYKAGPRKSTKCDDYKNYSTYRRVPITIKKKDSPIRFCMYGLDQAGNIGAIFFEDFGEQK</sequence>